<dbReference type="PANTHER" id="PTHR34585">
    <property type="match status" value="1"/>
</dbReference>
<dbReference type="RefSeq" id="WP_004303820.1">
    <property type="nucleotide sequence ID" value="NZ_JGDJ01000176.1"/>
</dbReference>
<dbReference type="SUPFAM" id="SSF46955">
    <property type="entry name" value="Putative DNA-binding domain"/>
    <property type="match status" value="1"/>
</dbReference>
<organism evidence="2 3">
    <name type="scientific">Bacteroides fragilis str. S36L11</name>
    <dbReference type="NCBI Taxonomy" id="1339327"/>
    <lineage>
        <taxon>Bacteria</taxon>
        <taxon>Pseudomonadati</taxon>
        <taxon>Bacteroidota</taxon>
        <taxon>Bacteroidia</taxon>
        <taxon>Bacteroidales</taxon>
        <taxon>Bacteroidaceae</taxon>
        <taxon>Bacteroides</taxon>
    </lineage>
</organism>
<dbReference type="Proteomes" id="UP000022082">
    <property type="component" value="Unassembled WGS sequence"/>
</dbReference>
<evidence type="ECO:0000259" key="1">
    <source>
        <dbReference type="Pfam" id="PF12728"/>
    </source>
</evidence>
<proteinExistence type="predicted"/>
<dbReference type="AlphaFoldDB" id="A0A015XBK5"/>
<dbReference type="InterPro" id="IPR041657">
    <property type="entry name" value="HTH_17"/>
</dbReference>
<dbReference type="GeneID" id="78179166"/>
<dbReference type="Pfam" id="PF12728">
    <property type="entry name" value="HTH_17"/>
    <property type="match status" value="1"/>
</dbReference>
<feature type="domain" description="Helix-turn-helix" evidence="1">
    <location>
        <begin position="44"/>
        <end position="94"/>
    </location>
</feature>
<name>A0A015XBK5_BACFG</name>
<evidence type="ECO:0000313" key="3">
    <source>
        <dbReference type="Proteomes" id="UP000022082"/>
    </source>
</evidence>
<protein>
    <submittedName>
        <fullName evidence="2">Helix-turn-helix domain protein</fullName>
    </submittedName>
</protein>
<dbReference type="PATRIC" id="fig|1339327.3.peg.2321"/>
<gene>
    <name evidence="2" type="ORF">M136_1684</name>
</gene>
<comment type="caution">
    <text evidence="2">The sequence shown here is derived from an EMBL/GenBank/DDBJ whole genome shotgun (WGS) entry which is preliminary data.</text>
</comment>
<reference evidence="2 3" key="1">
    <citation type="submission" date="2014-02" db="EMBL/GenBank/DDBJ databases">
        <authorList>
            <person name="Sears C."/>
            <person name="Carroll K."/>
            <person name="Sack B.R."/>
            <person name="Qadri F."/>
            <person name="Myers L.L."/>
            <person name="Chung G.-T."/>
            <person name="Escheverria P."/>
            <person name="Fraser C.M."/>
            <person name="Sadzewicz L."/>
            <person name="Shefchek K.A."/>
            <person name="Tallon L."/>
            <person name="Das S.P."/>
            <person name="Daugherty S."/>
            <person name="Mongodin E.F."/>
        </authorList>
    </citation>
    <scope>NUCLEOTIDE SEQUENCE [LARGE SCALE GENOMIC DNA]</scope>
    <source>
        <strain evidence="2 3">S36L11</strain>
    </source>
</reference>
<accession>A0A015XBK5</accession>
<dbReference type="EMBL" id="JGDJ01000176">
    <property type="protein sequence ID" value="EXZ29103.1"/>
    <property type="molecule type" value="Genomic_DNA"/>
</dbReference>
<dbReference type="InterPro" id="IPR009061">
    <property type="entry name" value="DNA-bd_dom_put_sf"/>
</dbReference>
<sequence>MKIIVIGSRAYNELVGRIEKIEAAIASLPEKGRAWNKEYINDEWMDGEQVCRYLGISGRTLQRLRSDHVITYSAINRKLYYSLTEIRRVLKERSVRRKNRPKE</sequence>
<dbReference type="PANTHER" id="PTHR34585:SF22">
    <property type="entry name" value="HELIX-TURN-HELIX DOMAIN-CONTAINING PROTEIN"/>
    <property type="match status" value="1"/>
</dbReference>
<evidence type="ECO:0000313" key="2">
    <source>
        <dbReference type="EMBL" id="EXZ29103.1"/>
    </source>
</evidence>